<protein>
    <submittedName>
        <fullName evidence="6">Uncharacterized protein</fullName>
    </submittedName>
</protein>
<gene>
    <name evidence="6" type="ORF">QYE76_001593</name>
</gene>
<proteinExistence type="predicted"/>
<reference evidence="6" key="1">
    <citation type="submission" date="2023-07" db="EMBL/GenBank/DDBJ databases">
        <title>A chromosome-level genome assembly of Lolium multiflorum.</title>
        <authorList>
            <person name="Chen Y."/>
            <person name="Copetti D."/>
            <person name="Kolliker R."/>
            <person name="Studer B."/>
        </authorList>
    </citation>
    <scope>NUCLEOTIDE SEQUENCE</scope>
    <source>
        <strain evidence="6">02402/16</strain>
        <tissue evidence="6">Leaf</tissue>
    </source>
</reference>
<dbReference type="InterPro" id="IPR041546">
    <property type="entry name" value="ClpA/ClpB_AAA_lid"/>
</dbReference>
<evidence type="ECO:0000259" key="4">
    <source>
        <dbReference type="SMART" id="SM00382"/>
    </source>
</evidence>
<dbReference type="InterPro" id="IPR019489">
    <property type="entry name" value="Clp_ATPase_C"/>
</dbReference>
<evidence type="ECO:0000256" key="3">
    <source>
        <dbReference type="ARBA" id="ARBA00023186"/>
    </source>
</evidence>
<accession>A0AAD8RLN4</accession>
<keyword evidence="1" id="KW-0547">Nucleotide-binding</keyword>
<dbReference type="InterPro" id="IPR018368">
    <property type="entry name" value="ClpA/B_CS1"/>
</dbReference>
<dbReference type="InterPro" id="IPR003593">
    <property type="entry name" value="AAA+_ATPase"/>
</dbReference>
<dbReference type="GO" id="GO:0034605">
    <property type="term" value="P:cellular response to heat"/>
    <property type="evidence" value="ECO:0007669"/>
    <property type="project" value="TreeGrafter"/>
</dbReference>
<dbReference type="PROSITE" id="PS00870">
    <property type="entry name" value="CLPAB_1"/>
    <property type="match status" value="1"/>
</dbReference>
<dbReference type="GO" id="GO:0005737">
    <property type="term" value="C:cytoplasm"/>
    <property type="evidence" value="ECO:0007669"/>
    <property type="project" value="TreeGrafter"/>
</dbReference>
<evidence type="ECO:0000313" key="7">
    <source>
        <dbReference type="Proteomes" id="UP001231189"/>
    </source>
</evidence>
<dbReference type="Gene3D" id="1.10.8.60">
    <property type="match status" value="1"/>
</dbReference>
<dbReference type="Pfam" id="PF00004">
    <property type="entry name" value="AAA"/>
    <property type="match status" value="1"/>
</dbReference>
<dbReference type="Pfam" id="PF17871">
    <property type="entry name" value="AAA_lid_9"/>
    <property type="match status" value="1"/>
</dbReference>
<dbReference type="EMBL" id="JAUUTY010000005">
    <property type="protein sequence ID" value="KAK1627278.1"/>
    <property type="molecule type" value="Genomic_DNA"/>
</dbReference>
<dbReference type="InterPro" id="IPR050130">
    <property type="entry name" value="ClpA_ClpB"/>
</dbReference>
<feature type="domain" description="AAA+ ATPase" evidence="4">
    <location>
        <begin position="48"/>
        <end position="189"/>
    </location>
</feature>
<keyword evidence="3" id="KW-0143">Chaperone</keyword>
<dbReference type="SMART" id="SM01086">
    <property type="entry name" value="ClpB_D2-small"/>
    <property type="match status" value="1"/>
</dbReference>
<evidence type="ECO:0000256" key="1">
    <source>
        <dbReference type="ARBA" id="ARBA00022741"/>
    </source>
</evidence>
<feature type="domain" description="Clp ATPase C-terminal" evidence="5">
    <location>
        <begin position="272"/>
        <end position="363"/>
    </location>
</feature>
<evidence type="ECO:0000256" key="2">
    <source>
        <dbReference type="ARBA" id="ARBA00022840"/>
    </source>
</evidence>
<keyword evidence="7" id="KW-1185">Reference proteome</keyword>
<comment type="caution">
    <text evidence="6">The sequence shown here is derived from an EMBL/GenBank/DDBJ whole genome shotgun (WGS) entry which is preliminary data.</text>
</comment>
<dbReference type="Proteomes" id="UP001231189">
    <property type="component" value="Unassembled WGS sequence"/>
</dbReference>
<sequence length="377" mass="40957">MSRFLQHVVGVSKDTAQTALLGISAVLDPVIGRDDEIDRVICILCRRTKNCAALVGAAGVGKAAVAEGLALRIAAGDVPDALAGARVAELDVGAMVAGTRWRGMFEQRLKDAIAQAEDSDGKLILFIDEMHMIVGAGDRGGTGDAANILKPALARGRIRCVGATTSQEYRKHIEKDSALERRFQKVDVDEPSVEATIAILHGLKKRYQKHHGLTIDDDALVAAVRLADRYITGRQFPDKAIDLMDEACTAVEECFKHELINKLSEIVMFEPLSHDELREIVRIQMKGVIATVADKGVFLFASDAALDVICSKSHNDVYGARPIKRWMEKNVTTVLADMLVNGEACRGSTISIDAADDKRGLKYQVMTKQEVIDPLGI</sequence>
<dbReference type="SMART" id="SM00382">
    <property type="entry name" value="AAA"/>
    <property type="match status" value="1"/>
</dbReference>
<dbReference type="SUPFAM" id="SSF52540">
    <property type="entry name" value="P-loop containing nucleoside triphosphate hydrolases"/>
    <property type="match status" value="2"/>
</dbReference>
<dbReference type="AlphaFoldDB" id="A0AAD8RLN4"/>
<organism evidence="6 7">
    <name type="scientific">Lolium multiflorum</name>
    <name type="common">Italian ryegrass</name>
    <name type="synonym">Lolium perenne subsp. multiflorum</name>
    <dbReference type="NCBI Taxonomy" id="4521"/>
    <lineage>
        <taxon>Eukaryota</taxon>
        <taxon>Viridiplantae</taxon>
        <taxon>Streptophyta</taxon>
        <taxon>Embryophyta</taxon>
        <taxon>Tracheophyta</taxon>
        <taxon>Spermatophyta</taxon>
        <taxon>Magnoliopsida</taxon>
        <taxon>Liliopsida</taxon>
        <taxon>Poales</taxon>
        <taxon>Poaceae</taxon>
        <taxon>BOP clade</taxon>
        <taxon>Pooideae</taxon>
        <taxon>Poodae</taxon>
        <taxon>Poeae</taxon>
        <taxon>Poeae Chloroplast Group 2 (Poeae type)</taxon>
        <taxon>Loliodinae</taxon>
        <taxon>Loliinae</taxon>
        <taxon>Lolium</taxon>
    </lineage>
</organism>
<dbReference type="Gene3D" id="3.40.50.300">
    <property type="entry name" value="P-loop containing nucleotide triphosphate hydrolases"/>
    <property type="match status" value="2"/>
</dbReference>
<dbReference type="PANTHER" id="PTHR11638">
    <property type="entry name" value="ATP-DEPENDENT CLP PROTEASE"/>
    <property type="match status" value="1"/>
</dbReference>
<name>A0AAD8RLN4_LOLMU</name>
<dbReference type="Pfam" id="PF10431">
    <property type="entry name" value="ClpB_D2-small"/>
    <property type="match status" value="1"/>
</dbReference>
<dbReference type="GO" id="GO:0016887">
    <property type="term" value="F:ATP hydrolysis activity"/>
    <property type="evidence" value="ECO:0007669"/>
    <property type="project" value="InterPro"/>
</dbReference>
<dbReference type="InterPro" id="IPR027417">
    <property type="entry name" value="P-loop_NTPase"/>
</dbReference>
<evidence type="ECO:0000313" key="6">
    <source>
        <dbReference type="EMBL" id="KAK1627278.1"/>
    </source>
</evidence>
<dbReference type="GO" id="GO:0005524">
    <property type="term" value="F:ATP binding"/>
    <property type="evidence" value="ECO:0007669"/>
    <property type="project" value="UniProtKB-KW"/>
</dbReference>
<dbReference type="InterPro" id="IPR003959">
    <property type="entry name" value="ATPase_AAA_core"/>
</dbReference>
<dbReference type="PANTHER" id="PTHR11638:SF157">
    <property type="entry name" value="AAA+ ATPASE DOMAIN-CONTAINING PROTEIN"/>
    <property type="match status" value="1"/>
</dbReference>
<keyword evidence="2" id="KW-0067">ATP-binding</keyword>
<evidence type="ECO:0000259" key="5">
    <source>
        <dbReference type="SMART" id="SM01086"/>
    </source>
</evidence>